<feature type="binding site" evidence="8">
    <location>
        <position position="198"/>
    </location>
    <ligand>
        <name>NAD(+)</name>
        <dbReference type="ChEBI" id="CHEBI:57540"/>
    </ligand>
</feature>
<proteinExistence type="inferred from homology"/>
<organism evidence="11">
    <name type="scientific">uncultured Thiotrichaceae bacterium</name>
    <dbReference type="NCBI Taxonomy" id="298394"/>
    <lineage>
        <taxon>Bacteria</taxon>
        <taxon>Pseudomonadati</taxon>
        <taxon>Pseudomonadota</taxon>
        <taxon>Gammaproteobacteria</taxon>
        <taxon>Thiotrichales</taxon>
        <taxon>Thiotrichaceae</taxon>
        <taxon>environmental samples</taxon>
    </lineage>
</organism>
<dbReference type="NCBIfam" id="TIGR00518">
    <property type="entry name" value="alaDH"/>
    <property type="match status" value="1"/>
</dbReference>
<evidence type="ECO:0000259" key="9">
    <source>
        <dbReference type="SMART" id="SM01002"/>
    </source>
</evidence>
<dbReference type="InterPro" id="IPR036291">
    <property type="entry name" value="NAD(P)-bd_dom_sf"/>
</dbReference>
<dbReference type="SUPFAM" id="SSF51735">
    <property type="entry name" value="NAD(P)-binding Rossmann-fold domains"/>
    <property type="match status" value="1"/>
</dbReference>
<evidence type="ECO:0000256" key="7">
    <source>
        <dbReference type="PIRSR" id="PIRSR000183-2"/>
    </source>
</evidence>
<evidence type="ECO:0000313" key="11">
    <source>
        <dbReference type="EMBL" id="CAA6827880.1"/>
    </source>
</evidence>
<dbReference type="Pfam" id="PF05222">
    <property type="entry name" value="AlaDh_PNT_N"/>
    <property type="match status" value="1"/>
</dbReference>
<accession>A0A6S6UI19</accession>
<dbReference type="SMART" id="SM01002">
    <property type="entry name" value="AlaDh_PNT_C"/>
    <property type="match status" value="1"/>
</dbReference>
<gene>
    <name evidence="11" type="ORF">HELGO_WM8724</name>
</gene>
<keyword evidence="3 5" id="KW-0560">Oxidoreductase</keyword>
<dbReference type="PANTHER" id="PTHR42795:SF1">
    <property type="entry name" value="ALANINE DEHYDROGENASE"/>
    <property type="match status" value="1"/>
</dbReference>
<evidence type="ECO:0000259" key="10">
    <source>
        <dbReference type="SMART" id="SM01003"/>
    </source>
</evidence>
<evidence type="ECO:0000256" key="1">
    <source>
        <dbReference type="ARBA" id="ARBA00005689"/>
    </source>
</evidence>
<dbReference type="GO" id="GO:0000166">
    <property type="term" value="F:nucleotide binding"/>
    <property type="evidence" value="ECO:0007669"/>
    <property type="project" value="UniProtKB-KW"/>
</dbReference>
<dbReference type="PANTHER" id="PTHR42795">
    <property type="entry name" value="ALANINE DEHYDROGENASE"/>
    <property type="match status" value="1"/>
</dbReference>
<feature type="active site" description="Proton donor/acceptor" evidence="6">
    <location>
        <position position="270"/>
    </location>
</feature>
<dbReference type="InterPro" id="IPR007698">
    <property type="entry name" value="AlaDH/PNT_NAD(H)-bd"/>
</dbReference>
<feature type="domain" description="Alanine dehydrogenase/pyridine nucleotide transhydrogenase NAD(H)-binding" evidence="9">
    <location>
        <begin position="149"/>
        <end position="297"/>
    </location>
</feature>
<protein>
    <recommendedName>
        <fullName evidence="2 5">Alanine dehydrogenase</fullName>
        <ecNumber evidence="2 5">1.4.1.1</ecNumber>
    </recommendedName>
</protein>
<dbReference type="InterPro" id="IPR008143">
    <property type="entry name" value="Ala_DH/PNT_CS2"/>
</dbReference>
<comment type="catalytic activity">
    <reaction evidence="5">
        <text>L-alanine + NAD(+) + H2O = pyruvate + NH4(+) + NADH + H(+)</text>
        <dbReference type="Rhea" id="RHEA:18405"/>
        <dbReference type="ChEBI" id="CHEBI:15361"/>
        <dbReference type="ChEBI" id="CHEBI:15377"/>
        <dbReference type="ChEBI" id="CHEBI:15378"/>
        <dbReference type="ChEBI" id="CHEBI:28938"/>
        <dbReference type="ChEBI" id="CHEBI:57540"/>
        <dbReference type="ChEBI" id="CHEBI:57945"/>
        <dbReference type="ChEBI" id="CHEBI:57972"/>
        <dbReference type="EC" id="1.4.1.1"/>
    </reaction>
</comment>
<dbReference type="AlphaFoldDB" id="A0A6S6UI19"/>
<dbReference type="InterPro" id="IPR007886">
    <property type="entry name" value="AlaDH/PNT_N"/>
</dbReference>
<feature type="binding site" evidence="8">
    <location>
        <position position="220"/>
    </location>
    <ligand>
        <name>NAD(+)</name>
        <dbReference type="ChEBI" id="CHEBI:57540"/>
    </ligand>
</feature>
<feature type="binding site" evidence="7">
    <location>
        <position position="15"/>
    </location>
    <ligand>
        <name>substrate</name>
    </ligand>
</feature>
<dbReference type="GO" id="GO:0000286">
    <property type="term" value="F:alanine dehydrogenase activity"/>
    <property type="evidence" value="ECO:0007669"/>
    <property type="project" value="UniProtKB-UniRule"/>
</dbReference>
<dbReference type="EC" id="1.4.1.1" evidence="2 5"/>
<feature type="binding site" evidence="8">
    <location>
        <position position="203"/>
    </location>
    <ligand>
        <name>NAD(+)</name>
        <dbReference type="ChEBI" id="CHEBI:57540"/>
    </ligand>
</feature>
<keyword evidence="4 5" id="KW-0520">NAD</keyword>
<feature type="binding site" evidence="7">
    <location>
        <position position="75"/>
    </location>
    <ligand>
        <name>substrate</name>
    </ligand>
</feature>
<evidence type="ECO:0000256" key="4">
    <source>
        <dbReference type="ARBA" id="ARBA00023027"/>
    </source>
</evidence>
<dbReference type="FunFam" id="3.40.50.720:FF:000049">
    <property type="entry name" value="Alanine dehydrogenase"/>
    <property type="match status" value="1"/>
</dbReference>
<name>A0A6S6UI19_9GAMM</name>
<dbReference type="SUPFAM" id="SSF52283">
    <property type="entry name" value="Formate/glycerate dehydrogenase catalytic domain-like"/>
    <property type="match status" value="1"/>
</dbReference>
<dbReference type="PIRSF" id="PIRSF000183">
    <property type="entry name" value="Alanine_dh"/>
    <property type="match status" value="1"/>
</dbReference>
<dbReference type="GO" id="GO:0005886">
    <property type="term" value="C:plasma membrane"/>
    <property type="evidence" value="ECO:0007669"/>
    <property type="project" value="TreeGrafter"/>
</dbReference>
<evidence type="ECO:0000256" key="6">
    <source>
        <dbReference type="PIRSR" id="PIRSR000183-1"/>
    </source>
</evidence>
<dbReference type="SMART" id="SM01003">
    <property type="entry name" value="AlaDh_PNT_N"/>
    <property type="match status" value="1"/>
</dbReference>
<evidence type="ECO:0000256" key="8">
    <source>
        <dbReference type="PIRSR" id="PIRSR000183-3"/>
    </source>
</evidence>
<dbReference type="Gene3D" id="3.40.50.720">
    <property type="entry name" value="NAD(P)-binding Rossmann-like Domain"/>
    <property type="match status" value="2"/>
</dbReference>
<dbReference type="CDD" id="cd05305">
    <property type="entry name" value="L-AlaDH"/>
    <property type="match status" value="1"/>
</dbReference>
<sequence>MIIGIPKEIKSQEHRVALLPLGVTELCSAGHRVLVQSTAGEAVGYSDEEYINTGANIMASANEVYAAADMIIKVKEPQQQEYELLRDEQILFCYLHLAAVPELVKVLLEKNITAIAYETVTDQHGFLPLLIPMSEIAGRLATQVGANALQMHLGGKGTLLGGVPGVLPANVVVLGAGIVGVEAARIAIGMGADVTILDIDTNRLRELDIRFGAKIKTVFSNMANIYQAAICADVLIGSVLIPGENAPKLITREIVQAMSDGSVLVDVAIDQGGCAETSKPTTHDNPTYIVDGVIHYCVANIPSACAVTATKALTNVTLRSILSLANEGVEQACAKHKGLANGLNIQNGEIVHPAVQKALQDLSRA</sequence>
<feature type="binding site" evidence="8">
    <location>
        <position position="134"/>
    </location>
    <ligand>
        <name>NAD(+)</name>
        <dbReference type="ChEBI" id="CHEBI:57540"/>
    </ligand>
</feature>
<feature type="binding site" evidence="8">
    <location>
        <begin position="239"/>
        <end position="240"/>
    </location>
    <ligand>
        <name>NAD(+)</name>
        <dbReference type="ChEBI" id="CHEBI:57540"/>
    </ligand>
</feature>
<evidence type="ECO:0000256" key="2">
    <source>
        <dbReference type="ARBA" id="ARBA00012897"/>
    </source>
</evidence>
<evidence type="ECO:0000256" key="3">
    <source>
        <dbReference type="ARBA" id="ARBA00023002"/>
    </source>
</evidence>
<dbReference type="PROSITE" id="PS00837">
    <property type="entry name" value="ALADH_PNT_2"/>
    <property type="match status" value="1"/>
</dbReference>
<dbReference type="InterPro" id="IPR008141">
    <property type="entry name" value="Ala_DH"/>
</dbReference>
<keyword evidence="8" id="KW-0547">Nucleotide-binding</keyword>
<reference evidence="11" key="1">
    <citation type="submission" date="2020-01" db="EMBL/GenBank/DDBJ databases">
        <authorList>
            <person name="Meier V. D."/>
            <person name="Meier V D."/>
        </authorList>
    </citation>
    <scope>NUCLEOTIDE SEQUENCE</scope>
    <source>
        <strain evidence="11">HLG_WM_MAG_07</strain>
    </source>
</reference>
<dbReference type="Pfam" id="PF01262">
    <property type="entry name" value="AlaDh_PNT_C"/>
    <property type="match status" value="1"/>
</dbReference>
<comment type="similarity">
    <text evidence="1 5">Belongs to the AlaDH/PNT family.</text>
</comment>
<dbReference type="GO" id="GO:0042853">
    <property type="term" value="P:L-alanine catabolic process"/>
    <property type="evidence" value="ECO:0007669"/>
    <property type="project" value="InterPro"/>
</dbReference>
<feature type="binding site" evidence="8">
    <location>
        <begin position="267"/>
        <end position="270"/>
    </location>
    <ligand>
        <name>NAD(+)</name>
        <dbReference type="ChEBI" id="CHEBI:57540"/>
    </ligand>
</feature>
<dbReference type="EMBL" id="CACVAY010000145">
    <property type="protein sequence ID" value="CAA6827880.1"/>
    <property type="molecule type" value="Genomic_DNA"/>
</dbReference>
<feature type="domain" description="Alanine dehydrogenase/pyridine nucleotide transhydrogenase N-terminal" evidence="10">
    <location>
        <begin position="4"/>
        <end position="137"/>
    </location>
</feature>
<feature type="active site" description="Proton donor/acceptor" evidence="6">
    <location>
        <position position="96"/>
    </location>
</feature>
<evidence type="ECO:0000256" key="5">
    <source>
        <dbReference type="PIRNR" id="PIRNR000183"/>
    </source>
</evidence>